<dbReference type="Gene3D" id="3.40.630.30">
    <property type="match status" value="1"/>
</dbReference>
<organism evidence="2 3">
    <name type="scientific">Lapidilactobacillus achengensis</name>
    <dbReference type="NCBI Taxonomy" id="2486000"/>
    <lineage>
        <taxon>Bacteria</taxon>
        <taxon>Bacillati</taxon>
        <taxon>Bacillota</taxon>
        <taxon>Bacilli</taxon>
        <taxon>Lactobacillales</taxon>
        <taxon>Lactobacillaceae</taxon>
        <taxon>Lapidilactobacillus</taxon>
    </lineage>
</organism>
<keyword evidence="3" id="KW-1185">Reference proteome</keyword>
<reference evidence="3" key="1">
    <citation type="journal article" date="2019" name="Int. J. Syst. Evol. Microbiol.">
        <title>The Global Catalogue of Microorganisms (GCM) 10K type strain sequencing project: providing services to taxonomists for standard genome sequencing and annotation.</title>
        <authorList>
            <consortium name="The Broad Institute Genomics Platform"/>
            <consortium name="The Broad Institute Genome Sequencing Center for Infectious Disease"/>
            <person name="Wu L."/>
            <person name="Ma J."/>
        </authorList>
    </citation>
    <scope>NUCLEOTIDE SEQUENCE [LARGE SCALE GENOMIC DNA]</scope>
    <source>
        <strain evidence="3">CCM 8897</strain>
    </source>
</reference>
<evidence type="ECO:0000259" key="1">
    <source>
        <dbReference type="PROSITE" id="PS51186"/>
    </source>
</evidence>
<dbReference type="PROSITE" id="PS51186">
    <property type="entry name" value="GNAT"/>
    <property type="match status" value="1"/>
</dbReference>
<dbReference type="InterPro" id="IPR000182">
    <property type="entry name" value="GNAT_dom"/>
</dbReference>
<dbReference type="EC" id="2.3.-.-" evidence="2"/>
<dbReference type="RefSeq" id="WP_125598400.1">
    <property type="nucleotide sequence ID" value="NZ_JBHSSM010000018.1"/>
</dbReference>
<dbReference type="EMBL" id="JBHSSM010000018">
    <property type="protein sequence ID" value="MFC6315573.1"/>
    <property type="molecule type" value="Genomic_DNA"/>
</dbReference>
<proteinExistence type="predicted"/>
<feature type="domain" description="N-acetyltransferase" evidence="1">
    <location>
        <begin position="25"/>
        <end position="169"/>
    </location>
</feature>
<dbReference type="GO" id="GO:0016746">
    <property type="term" value="F:acyltransferase activity"/>
    <property type="evidence" value="ECO:0007669"/>
    <property type="project" value="UniProtKB-KW"/>
</dbReference>
<dbReference type="Pfam" id="PF13302">
    <property type="entry name" value="Acetyltransf_3"/>
    <property type="match status" value="1"/>
</dbReference>
<protein>
    <submittedName>
        <fullName evidence="2">GNAT family N-acetyltransferase</fullName>
        <ecNumber evidence="2">2.3.-.-</ecNumber>
    </submittedName>
</protein>
<keyword evidence="2" id="KW-0012">Acyltransferase</keyword>
<dbReference type="PANTHER" id="PTHR43441:SF11">
    <property type="entry name" value="RIBOSOMAL-PROTEIN-SERINE ACETYLTRANSFERASE"/>
    <property type="match status" value="1"/>
</dbReference>
<name>A0ABW1UPI9_9LACO</name>
<gene>
    <name evidence="2" type="ORF">ACFQHW_08370</name>
</gene>
<dbReference type="PANTHER" id="PTHR43441">
    <property type="entry name" value="RIBOSOMAL-PROTEIN-SERINE ACETYLTRANSFERASE"/>
    <property type="match status" value="1"/>
</dbReference>
<keyword evidence="2" id="KW-0808">Transferase</keyword>
<dbReference type="SUPFAM" id="SSF55729">
    <property type="entry name" value="Acyl-CoA N-acyltransferases (Nat)"/>
    <property type="match status" value="1"/>
</dbReference>
<dbReference type="Proteomes" id="UP001596310">
    <property type="component" value="Unassembled WGS sequence"/>
</dbReference>
<comment type="caution">
    <text evidence="2">The sequence shown here is derived from an EMBL/GenBank/DDBJ whole genome shotgun (WGS) entry which is preliminary data.</text>
</comment>
<sequence>MIGYQIDSELYLALPRAQDASALTALIRNNCAYLSQWLNWPAGTTLATEQQVIQQSRRDFGTDKSLVLAIWWRQQIVGMISFNGFRADGKISDVGYWLGQEFQGQGIMHRALMALVQIGFTDYQLEKIVIHAGVGNQPSNAVAMNAGFKLDGMIRHDELLTSQGWIDLNSYSLLRQEWLAQQANVAQSNADQPDTDQL</sequence>
<accession>A0ABW1UPI9</accession>
<dbReference type="InterPro" id="IPR051908">
    <property type="entry name" value="Ribosomal_N-acetyltransferase"/>
</dbReference>
<evidence type="ECO:0000313" key="3">
    <source>
        <dbReference type="Proteomes" id="UP001596310"/>
    </source>
</evidence>
<evidence type="ECO:0000313" key="2">
    <source>
        <dbReference type="EMBL" id="MFC6315573.1"/>
    </source>
</evidence>
<dbReference type="InterPro" id="IPR016181">
    <property type="entry name" value="Acyl_CoA_acyltransferase"/>
</dbReference>